<dbReference type="InterPro" id="IPR034686">
    <property type="entry name" value="Terpene_cyclase-like_2"/>
</dbReference>
<dbReference type="PANTHER" id="PTHR35201">
    <property type="entry name" value="TERPENE SYNTHASE"/>
    <property type="match status" value="1"/>
</dbReference>
<proteinExistence type="inferred from homology"/>
<dbReference type="SFLD" id="SFLDS00005">
    <property type="entry name" value="Isoprenoid_Synthase_Type_I"/>
    <property type="match status" value="1"/>
</dbReference>
<comment type="cofactor">
    <cofactor evidence="2">
        <name>Mg(2+)</name>
        <dbReference type="ChEBI" id="CHEBI:18420"/>
    </cofactor>
</comment>
<dbReference type="Proteomes" id="UP001497444">
    <property type="component" value="Chromosome 12"/>
</dbReference>
<gene>
    <name evidence="3" type="ORF">CSSPJE1EN1_LOCUS5161</name>
</gene>
<evidence type="ECO:0000313" key="4">
    <source>
        <dbReference type="Proteomes" id="UP001497444"/>
    </source>
</evidence>
<reference evidence="3" key="1">
    <citation type="submission" date="2024-02" db="EMBL/GenBank/DDBJ databases">
        <authorList>
            <consortium name="ELIXIR-Norway"/>
            <consortium name="Elixir Norway"/>
        </authorList>
    </citation>
    <scope>NUCLEOTIDE SEQUENCE</scope>
</reference>
<dbReference type="EMBL" id="OZ020107">
    <property type="protein sequence ID" value="CAK9259683.1"/>
    <property type="molecule type" value="Genomic_DNA"/>
</dbReference>
<dbReference type="SFLD" id="SFLDG01020">
    <property type="entry name" value="Terpene_Cyclase_Like_2"/>
    <property type="match status" value="1"/>
</dbReference>
<sequence>MAAPLTSTASLHGPICISCMNPPPRQVPKLKSSSSQQTFQSRTHTGRFGCLKAYSPNSSSSASLGTTSVHAHLEAESSIESNDTKFQQQRQVQDFVIPRFVHPFCHTRNSLEEEANRAAQQWYHHYFANTMIPEIFYKIKNASFLQTIPVCVHPTAKLSHLEWAIEFYMFLFIIDDVVEHKIHTSSLENLEEFFLELMVVIISSFPKDHILKENLAKYFDDEIDHKSTKDFAKKVLARVMQHSKTGFDEHKVSPICAAFSNLWSRATSEMPEEWNLRYARIIQQSMLSQFLEARRLFLQISPSISTYMSQRHEFGYMTATLGIIDYVDDVFLPNILYYSSPMQHLFQATGDVICWHNDIYSFQKELVNGESSNLVIIMGKTKGISYNKAAELVNQMVLDKLEEVHQAIANLRALTQSNNEITTPQVAAIEQYIIGCTSFISSSHEFHSQSSRFHV</sequence>
<organism evidence="3 4">
    <name type="scientific">Sphagnum jensenii</name>
    <dbReference type="NCBI Taxonomy" id="128206"/>
    <lineage>
        <taxon>Eukaryota</taxon>
        <taxon>Viridiplantae</taxon>
        <taxon>Streptophyta</taxon>
        <taxon>Embryophyta</taxon>
        <taxon>Bryophyta</taxon>
        <taxon>Sphagnophytina</taxon>
        <taxon>Sphagnopsida</taxon>
        <taxon>Sphagnales</taxon>
        <taxon>Sphagnaceae</taxon>
        <taxon>Sphagnum</taxon>
    </lineage>
</organism>
<keyword evidence="2" id="KW-0479">Metal-binding</keyword>
<keyword evidence="2" id="KW-0456">Lyase</keyword>
<dbReference type="InterPro" id="IPR008949">
    <property type="entry name" value="Isoprenoid_synthase_dom_sf"/>
</dbReference>
<dbReference type="EC" id="4.2.3.-" evidence="2"/>
<accession>A0ABP0VYU2</accession>
<evidence type="ECO:0000256" key="1">
    <source>
        <dbReference type="ARBA" id="ARBA00006333"/>
    </source>
</evidence>
<dbReference type="PANTHER" id="PTHR35201:SF4">
    <property type="entry name" value="BETA-PINACENE SYNTHASE-RELATED"/>
    <property type="match status" value="1"/>
</dbReference>
<dbReference type="Pfam" id="PF19086">
    <property type="entry name" value="Terpene_syn_C_2"/>
    <property type="match status" value="1"/>
</dbReference>
<dbReference type="SUPFAM" id="SSF48576">
    <property type="entry name" value="Terpenoid synthases"/>
    <property type="match status" value="1"/>
</dbReference>
<evidence type="ECO:0000256" key="2">
    <source>
        <dbReference type="RuleBase" id="RU366034"/>
    </source>
</evidence>
<dbReference type="Gene3D" id="1.10.600.10">
    <property type="entry name" value="Farnesyl Diphosphate Synthase"/>
    <property type="match status" value="2"/>
</dbReference>
<protein>
    <recommendedName>
        <fullName evidence="2">Terpene synthase</fullName>
        <ecNumber evidence="2">4.2.3.-</ecNumber>
    </recommendedName>
</protein>
<evidence type="ECO:0000313" key="3">
    <source>
        <dbReference type="EMBL" id="CAK9259683.1"/>
    </source>
</evidence>
<comment type="similarity">
    <text evidence="1 2">Belongs to the terpene synthase family.</text>
</comment>
<name>A0ABP0VYU2_9BRYO</name>
<keyword evidence="4" id="KW-1185">Reference proteome</keyword>
<keyword evidence="2" id="KW-0460">Magnesium</keyword>